<feature type="compositionally biased region" description="Low complexity" evidence="1">
    <location>
        <begin position="255"/>
        <end position="264"/>
    </location>
</feature>
<dbReference type="OrthoDB" id="1306371at2759"/>
<gene>
    <name evidence="2" type="primary">E6</name>
    <name evidence="2" type="ORF">CR513_39330</name>
</gene>
<feature type="region of interest" description="Disordered" evidence="1">
    <location>
        <begin position="453"/>
        <end position="476"/>
    </location>
</feature>
<name>A0A371FPI0_MUCPR</name>
<sequence length="476" mass="54654">MGKERGDSPLYKETWRITTARGDQYRHSSMAPISKPIPFLLLTTLLLSLQINARDNKFFSKEKEVLISEGAENKQEQQPVFIPETGTSYGLYGHETYGLHPPTTTTNAAPHTNNNYNGYRQGISNRSCSSVYTVHTIFPSFTHSSMGTISKLIPFLFLTTIFLSLQVNARDSQFFSKVTPLNLKETEVPNNEGAVKKPEQQQPVFIPETENSYGLYGHETGLHPPTTTTTNAAPYTSTTTYKPYTTTTTEEDTAKYSNNNNNYNFKKDGHNSNQNEFRTRLSGTSYNNNNNNYFYNKDAFGKQNELSDTKYTEGAYNSMENQNNNNFYNKDAFGKPNELSDTKYTEGGYNSMENQNNNNKYYYNNNNAANERYFYNNDNDAANNMYYKNNAVNNNYNGERQGLSDTRFMENGRYYYNVDSEKYNQPTLYGDSSRGVNSENWYNNRGYFGNNNVNKNSMEGYQNQEEFEDDQETFEP</sequence>
<dbReference type="AlphaFoldDB" id="A0A371FPI0"/>
<evidence type="ECO:0000313" key="3">
    <source>
        <dbReference type="Proteomes" id="UP000257109"/>
    </source>
</evidence>
<proteinExistence type="predicted"/>
<evidence type="ECO:0000256" key="1">
    <source>
        <dbReference type="SAM" id="MobiDB-lite"/>
    </source>
</evidence>
<dbReference type="PANTHER" id="PTHR35274">
    <property type="entry name" value="E6-LIKE PROTEIN"/>
    <property type="match status" value="1"/>
</dbReference>
<organism evidence="2 3">
    <name type="scientific">Mucuna pruriens</name>
    <name type="common">Velvet bean</name>
    <name type="synonym">Dolichos pruriens</name>
    <dbReference type="NCBI Taxonomy" id="157652"/>
    <lineage>
        <taxon>Eukaryota</taxon>
        <taxon>Viridiplantae</taxon>
        <taxon>Streptophyta</taxon>
        <taxon>Embryophyta</taxon>
        <taxon>Tracheophyta</taxon>
        <taxon>Spermatophyta</taxon>
        <taxon>Magnoliopsida</taxon>
        <taxon>eudicotyledons</taxon>
        <taxon>Gunneridae</taxon>
        <taxon>Pentapetalae</taxon>
        <taxon>rosids</taxon>
        <taxon>fabids</taxon>
        <taxon>Fabales</taxon>
        <taxon>Fabaceae</taxon>
        <taxon>Papilionoideae</taxon>
        <taxon>50 kb inversion clade</taxon>
        <taxon>NPAAA clade</taxon>
        <taxon>indigoferoid/millettioid clade</taxon>
        <taxon>Phaseoleae</taxon>
        <taxon>Mucuna</taxon>
    </lineage>
</organism>
<dbReference type="InterPro" id="IPR040290">
    <property type="entry name" value="Prot_E6-like"/>
</dbReference>
<protein>
    <submittedName>
        <fullName evidence="2">Protein E6</fullName>
    </submittedName>
</protein>
<accession>A0A371FPI0</accession>
<dbReference type="EMBL" id="QJKJ01008313">
    <property type="protein sequence ID" value="RDX80152.1"/>
    <property type="molecule type" value="Genomic_DNA"/>
</dbReference>
<feature type="compositionally biased region" description="Acidic residues" evidence="1">
    <location>
        <begin position="465"/>
        <end position="476"/>
    </location>
</feature>
<evidence type="ECO:0000313" key="2">
    <source>
        <dbReference type="EMBL" id="RDX80152.1"/>
    </source>
</evidence>
<reference evidence="2" key="1">
    <citation type="submission" date="2018-05" db="EMBL/GenBank/DDBJ databases">
        <title>Draft genome of Mucuna pruriens seed.</title>
        <authorList>
            <person name="Nnadi N.E."/>
            <person name="Vos R."/>
            <person name="Hasami M.H."/>
            <person name="Devisetty U.K."/>
            <person name="Aguiy J.C."/>
        </authorList>
    </citation>
    <scope>NUCLEOTIDE SEQUENCE [LARGE SCALE GENOMIC DNA]</scope>
    <source>
        <strain evidence="2">JCA_2017</strain>
    </source>
</reference>
<feature type="non-terminal residue" evidence="2">
    <location>
        <position position="1"/>
    </location>
</feature>
<dbReference type="Proteomes" id="UP000257109">
    <property type="component" value="Unassembled WGS sequence"/>
</dbReference>
<keyword evidence="3" id="KW-1185">Reference proteome</keyword>
<dbReference type="PANTHER" id="PTHR35274:SF2">
    <property type="entry name" value="E6-LIKE PROTEIN"/>
    <property type="match status" value="1"/>
</dbReference>
<feature type="region of interest" description="Disordered" evidence="1">
    <location>
        <begin position="249"/>
        <end position="273"/>
    </location>
</feature>
<comment type="caution">
    <text evidence="2">The sequence shown here is derived from an EMBL/GenBank/DDBJ whole genome shotgun (WGS) entry which is preliminary data.</text>
</comment>